<evidence type="ECO:0000313" key="3">
    <source>
        <dbReference type="EMBL" id="MFC4292347.1"/>
    </source>
</evidence>
<evidence type="ECO:0000313" key="4">
    <source>
        <dbReference type="Proteomes" id="UP001595887"/>
    </source>
</evidence>
<dbReference type="Pfam" id="PF09917">
    <property type="entry name" value="DUF2147"/>
    <property type="match status" value="1"/>
</dbReference>
<sequence>MQQSFLRNATLGAIALTTASAAYAAPASVNGQWVTQDKDAVVSIGPCGATICGKLSQYLVTPPNGVGQKDVNNPNKSLRSRKLLGTAFLTGFKADGTQWRGTIYDPKTGKTYRSVMYKGKSGNLIVKGCIGPFCQSQTWTPR</sequence>
<organism evidence="3 4">
    <name type="scientific">Sphingorhabdus arenilitoris</name>
    <dbReference type="NCBI Taxonomy" id="1490041"/>
    <lineage>
        <taxon>Bacteria</taxon>
        <taxon>Pseudomonadati</taxon>
        <taxon>Pseudomonadota</taxon>
        <taxon>Alphaproteobacteria</taxon>
        <taxon>Sphingomonadales</taxon>
        <taxon>Sphingomonadaceae</taxon>
        <taxon>Sphingorhabdus</taxon>
    </lineage>
</organism>
<comment type="caution">
    <text evidence="3">The sequence shown here is derived from an EMBL/GenBank/DDBJ whole genome shotgun (WGS) entry which is preliminary data.</text>
</comment>
<protein>
    <submittedName>
        <fullName evidence="3">DUF2147 domain-containing protein</fullName>
    </submittedName>
</protein>
<dbReference type="Proteomes" id="UP001595887">
    <property type="component" value="Unassembled WGS sequence"/>
</dbReference>
<dbReference type="PANTHER" id="PTHR36919">
    <property type="entry name" value="BLR1215 PROTEIN"/>
    <property type="match status" value="1"/>
</dbReference>
<keyword evidence="1" id="KW-0732">Signal</keyword>
<keyword evidence="4" id="KW-1185">Reference proteome</keyword>
<dbReference type="Gene3D" id="2.40.128.520">
    <property type="match status" value="1"/>
</dbReference>
<dbReference type="RefSeq" id="WP_381422964.1">
    <property type="nucleotide sequence ID" value="NZ_JBHSDH010000013.1"/>
</dbReference>
<feature type="signal peptide" evidence="1">
    <location>
        <begin position="1"/>
        <end position="24"/>
    </location>
</feature>
<gene>
    <name evidence="3" type="ORF">ACFOWX_07955</name>
</gene>
<feature type="chain" id="PRO_5047224811" evidence="1">
    <location>
        <begin position="25"/>
        <end position="142"/>
    </location>
</feature>
<reference evidence="4" key="1">
    <citation type="journal article" date="2019" name="Int. J. Syst. Evol. Microbiol.">
        <title>The Global Catalogue of Microorganisms (GCM) 10K type strain sequencing project: providing services to taxonomists for standard genome sequencing and annotation.</title>
        <authorList>
            <consortium name="The Broad Institute Genomics Platform"/>
            <consortium name="The Broad Institute Genome Sequencing Center for Infectious Disease"/>
            <person name="Wu L."/>
            <person name="Ma J."/>
        </authorList>
    </citation>
    <scope>NUCLEOTIDE SEQUENCE [LARGE SCALE GENOMIC DNA]</scope>
    <source>
        <strain evidence="4">CECT 8531</strain>
    </source>
</reference>
<name>A0ABV8RG62_9SPHN</name>
<dbReference type="EMBL" id="JBHSDH010000013">
    <property type="protein sequence ID" value="MFC4292347.1"/>
    <property type="molecule type" value="Genomic_DNA"/>
</dbReference>
<feature type="domain" description="DUF2147" evidence="2">
    <location>
        <begin position="31"/>
        <end position="140"/>
    </location>
</feature>
<evidence type="ECO:0000259" key="2">
    <source>
        <dbReference type="Pfam" id="PF09917"/>
    </source>
</evidence>
<dbReference type="InterPro" id="IPR019223">
    <property type="entry name" value="DUF2147"/>
</dbReference>
<accession>A0ABV8RG62</accession>
<proteinExistence type="predicted"/>
<dbReference type="PANTHER" id="PTHR36919:SF2">
    <property type="entry name" value="BLL6627 PROTEIN"/>
    <property type="match status" value="1"/>
</dbReference>
<evidence type="ECO:0000256" key="1">
    <source>
        <dbReference type="SAM" id="SignalP"/>
    </source>
</evidence>